<feature type="compositionally biased region" description="Basic and acidic residues" evidence="8">
    <location>
        <begin position="781"/>
        <end position="794"/>
    </location>
</feature>
<feature type="compositionally biased region" description="Basic and acidic residues" evidence="8">
    <location>
        <begin position="754"/>
        <end position="771"/>
    </location>
</feature>
<keyword evidence="6" id="KW-0238">DNA-binding</keyword>
<evidence type="ECO:0000256" key="6">
    <source>
        <dbReference type="ARBA" id="ARBA00023125"/>
    </source>
</evidence>
<proteinExistence type="inferred from homology"/>
<evidence type="ECO:0000256" key="7">
    <source>
        <dbReference type="ARBA" id="ARBA00023242"/>
    </source>
</evidence>
<feature type="compositionally biased region" description="Basic and acidic residues" evidence="8">
    <location>
        <begin position="256"/>
        <end position="267"/>
    </location>
</feature>
<dbReference type="InterPro" id="IPR032042">
    <property type="entry name" value="POT1PC"/>
</dbReference>
<evidence type="ECO:0000256" key="3">
    <source>
        <dbReference type="ARBA" id="ARBA00008442"/>
    </source>
</evidence>
<comment type="caution">
    <text evidence="10">The sequence shown here is derived from an EMBL/GenBank/DDBJ whole genome shotgun (WGS) entry which is preliminary data.</text>
</comment>
<dbReference type="GO" id="GO:0032210">
    <property type="term" value="P:regulation of telomere maintenance via telomerase"/>
    <property type="evidence" value="ECO:0007669"/>
    <property type="project" value="TreeGrafter"/>
</dbReference>
<dbReference type="Gene3D" id="2.40.50.140">
    <property type="entry name" value="Nucleic acid-binding proteins"/>
    <property type="match status" value="3"/>
</dbReference>
<dbReference type="GO" id="GO:0016233">
    <property type="term" value="P:telomere capping"/>
    <property type="evidence" value="ECO:0007669"/>
    <property type="project" value="TreeGrafter"/>
</dbReference>
<keyword evidence="4" id="KW-0158">Chromosome</keyword>
<evidence type="ECO:0000313" key="10">
    <source>
        <dbReference type="EMBL" id="KAG5645070.1"/>
    </source>
</evidence>
<dbReference type="PANTHER" id="PTHR14513:SF0">
    <property type="entry name" value="PROTECTION OF TELOMERES PROTEIN 1"/>
    <property type="match status" value="1"/>
</dbReference>
<dbReference type="InterPro" id="IPR012340">
    <property type="entry name" value="NA-bd_OB-fold"/>
</dbReference>
<dbReference type="PANTHER" id="PTHR14513">
    <property type="entry name" value="PROTECTION OF TELOMERES 1"/>
    <property type="match status" value="1"/>
</dbReference>
<keyword evidence="5" id="KW-0779">Telomere</keyword>
<feature type="region of interest" description="Disordered" evidence="8">
    <location>
        <begin position="201"/>
        <end position="283"/>
    </location>
</feature>
<feature type="domain" description="Protection of telomeres protein 1 ssDNA-binding" evidence="9">
    <location>
        <begin position="641"/>
        <end position="768"/>
    </location>
</feature>
<sequence>MKRTAPTQDYPSKRTKIDGDLLFDEPNTERDPRDILQNGLVDCSGYISCTCFMTWRPTKKHRAILEHTDADPKCLFEVEFIGACADFFHDIELKARDVFQLSLKGARVVNLAKSSLPKGLPIKLIYEDGVVIKFLQRARGPCRRVDTWELKEAQKAIEDDWFLTQPAPTRQAEMQELAIALTTAPKPTSFAPPIEAAPIVASRNGHTNTSLPISKAGSSTSKEDTPQREQLQPAVSTSISDDPVEKLSKRKRRELKKQARDAIHRPESIPAVSITTNNSTPAADLSLPTTVHRISQAIPAPYVPRPAPPAPPHVPKVDPPETRVVSPTRSAGPSGLTTSSLVDPTNTDVDNLNGTGSFQLNCFTKRYAQWLPQPKLGEILIVHDIRITNYQGNPMGVGYKDKMQWAIYTPATRKIRHGDLGDAPEAEGVDEGLGYRFSPFIYPEDPELAHCLKLTDWWSEVEKHRKSVNEVHQVAAVSTSTRPQRMHRLISEAGPDVHPSGYFDCTVEVLHGHVNDTNVYSLYVTDYTVNEAITPTEADWCPRGLADRVLKIEMWDAAREYADMMFVGEYYSIKNARMRLSRGGYVEGKLAQNKTRKLVVEEDGKIDQHFKALLERKRAWQEANPDNGNEEDAFEYSTIDSAVEGKHFNCVVEVLHGVYEVNGTSCIYVTDYTSRDELLSTKAQGNWGDRLQGRILRIALFTNQAEMAKTVEPKSFYTIKKLRVKQSTTARQFQGQLGGAERLITLLKPGSGDEHLERLKERKEEWKRSRETPTIAGAESFRGHPGRDHREDIPKQAPESNPRRTGFEPTTSSRAIARCGKTIAEMKAGPTCPNKTRLSARVVDFRPWDLHDATYLYCSNCNKDVPKNLNGCTDCYDFDLEYVRCMYQMYLSLEDEDGGQVHVSLPDESSVFDGLNRADVREDVKGLKALSEHLRRKLGIGNLLRAHESPFSESALNNIPETPMLSLIIDSWEVEGKRAYRLVDCEE</sequence>
<feature type="domain" description="Protection of telomeres protein 1 ssDNA-binding" evidence="9">
    <location>
        <begin position="496"/>
        <end position="622"/>
    </location>
</feature>
<keyword evidence="11" id="KW-1185">Reference proteome</keyword>
<evidence type="ECO:0000256" key="2">
    <source>
        <dbReference type="ARBA" id="ARBA00004574"/>
    </source>
</evidence>
<dbReference type="GO" id="GO:0000783">
    <property type="term" value="C:nuclear telomere cap complex"/>
    <property type="evidence" value="ECO:0007669"/>
    <property type="project" value="TreeGrafter"/>
</dbReference>
<feature type="region of interest" description="Disordered" evidence="8">
    <location>
        <begin position="303"/>
        <end position="346"/>
    </location>
</feature>
<organism evidence="10 11">
    <name type="scientific">Asterophora parasitica</name>
    <dbReference type="NCBI Taxonomy" id="117018"/>
    <lineage>
        <taxon>Eukaryota</taxon>
        <taxon>Fungi</taxon>
        <taxon>Dikarya</taxon>
        <taxon>Basidiomycota</taxon>
        <taxon>Agaricomycotina</taxon>
        <taxon>Agaricomycetes</taxon>
        <taxon>Agaricomycetidae</taxon>
        <taxon>Agaricales</taxon>
        <taxon>Tricholomatineae</taxon>
        <taxon>Lyophyllaceae</taxon>
        <taxon>Asterophora</taxon>
    </lineage>
</organism>
<feature type="region of interest" description="Disordered" evidence="8">
    <location>
        <begin position="1"/>
        <end position="23"/>
    </location>
</feature>
<gene>
    <name evidence="10" type="ORF">DXG03_007160</name>
</gene>
<dbReference type="InterPro" id="IPR028389">
    <property type="entry name" value="POT1"/>
</dbReference>
<feature type="compositionally biased region" description="Polar residues" evidence="8">
    <location>
        <begin position="273"/>
        <end position="283"/>
    </location>
</feature>
<dbReference type="EMBL" id="JABCKV010000050">
    <property type="protein sequence ID" value="KAG5645070.1"/>
    <property type="molecule type" value="Genomic_DNA"/>
</dbReference>
<comment type="subcellular location">
    <subcellularLocation>
        <location evidence="2">Chromosome</location>
        <location evidence="2">Telomere</location>
    </subcellularLocation>
    <subcellularLocation>
        <location evidence="1">Nucleus</location>
    </subcellularLocation>
</comment>
<dbReference type="OrthoDB" id="2186770at2759"/>
<feature type="compositionally biased region" description="Polar residues" evidence="8">
    <location>
        <begin position="228"/>
        <end position="240"/>
    </location>
</feature>
<name>A0A9P7GD19_9AGAR</name>
<comment type="similarity">
    <text evidence="3">Belongs to the telombin family.</text>
</comment>
<feature type="compositionally biased region" description="Polar residues" evidence="8">
    <location>
        <begin position="325"/>
        <end position="346"/>
    </location>
</feature>
<reference evidence="10" key="1">
    <citation type="submission" date="2020-07" db="EMBL/GenBank/DDBJ databases">
        <authorList>
            <person name="Nieuwenhuis M."/>
            <person name="Van De Peppel L.J.J."/>
        </authorList>
    </citation>
    <scope>NUCLEOTIDE SEQUENCE</scope>
    <source>
        <strain evidence="10">AP01</strain>
        <tissue evidence="10">Mycelium</tissue>
    </source>
</reference>
<dbReference type="GO" id="GO:0010521">
    <property type="term" value="F:telomerase inhibitor activity"/>
    <property type="evidence" value="ECO:0007669"/>
    <property type="project" value="TreeGrafter"/>
</dbReference>
<feature type="compositionally biased region" description="Polar residues" evidence="8">
    <location>
        <begin position="204"/>
        <end position="220"/>
    </location>
</feature>
<dbReference type="SUPFAM" id="SSF50249">
    <property type="entry name" value="Nucleic acid-binding proteins"/>
    <property type="match status" value="3"/>
</dbReference>
<feature type="compositionally biased region" description="Polar residues" evidence="8">
    <location>
        <begin position="1"/>
        <end position="10"/>
    </location>
</feature>
<keyword evidence="7" id="KW-0539">Nucleus</keyword>
<evidence type="ECO:0000256" key="4">
    <source>
        <dbReference type="ARBA" id="ARBA00022454"/>
    </source>
</evidence>
<feature type="region of interest" description="Disordered" evidence="8">
    <location>
        <begin position="754"/>
        <end position="812"/>
    </location>
</feature>
<evidence type="ECO:0000256" key="8">
    <source>
        <dbReference type="SAM" id="MobiDB-lite"/>
    </source>
</evidence>
<evidence type="ECO:0000256" key="1">
    <source>
        <dbReference type="ARBA" id="ARBA00004123"/>
    </source>
</evidence>
<dbReference type="Proteomes" id="UP000775547">
    <property type="component" value="Unassembled WGS sequence"/>
</dbReference>
<dbReference type="GO" id="GO:0098505">
    <property type="term" value="F:G-rich strand telomeric DNA binding"/>
    <property type="evidence" value="ECO:0007669"/>
    <property type="project" value="TreeGrafter"/>
</dbReference>
<protein>
    <recommendedName>
        <fullName evidence="9">Protection of telomeres protein 1 ssDNA-binding domain-containing protein</fullName>
    </recommendedName>
</protein>
<evidence type="ECO:0000313" key="11">
    <source>
        <dbReference type="Proteomes" id="UP000775547"/>
    </source>
</evidence>
<evidence type="ECO:0000259" key="9">
    <source>
        <dbReference type="Pfam" id="PF16686"/>
    </source>
</evidence>
<accession>A0A9P7GD19</accession>
<dbReference type="Pfam" id="PF16686">
    <property type="entry name" value="POT1PC"/>
    <property type="match status" value="2"/>
</dbReference>
<evidence type="ECO:0000256" key="5">
    <source>
        <dbReference type="ARBA" id="ARBA00022895"/>
    </source>
</evidence>
<reference evidence="10" key="2">
    <citation type="submission" date="2021-10" db="EMBL/GenBank/DDBJ databases">
        <title>Phylogenomics reveals ancestral predisposition of the termite-cultivated fungus Termitomyces towards a domesticated lifestyle.</title>
        <authorList>
            <person name="Auxier B."/>
            <person name="Grum-Grzhimaylo A."/>
            <person name="Cardenas M.E."/>
            <person name="Lodge J.D."/>
            <person name="Laessoe T."/>
            <person name="Pedersen O."/>
            <person name="Smith M.E."/>
            <person name="Kuyper T.W."/>
            <person name="Franco-Molano E.A."/>
            <person name="Baroni T.J."/>
            <person name="Aanen D.K."/>
        </authorList>
    </citation>
    <scope>NUCLEOTIDE SEQUENCE</scope>
    <source>
        <strain evidence="10">AP01</strain>
        <tissue evidence="10">Mycelium</tissue>
    </source>
</reference>
<feature type="compositionally biased region" description="Pro residues" evidence="8">
    <location>
        <begin position="303"/>
        <end position="314"/>
    </location>
</feature>
<dbReference type="AlphaFoldDB" id="A0A9P7GD19"/>